<dbReference type="InterPro" id="IPR045339">
    <property type="entry name" value="DUF6534"/>
</dbReference>
<dbReference type="OrthoDB" id="2535105at2759"/>
<keyword evidence="1" id="KW-0472">Membrane</keyword>
<keyword evidence="1" id="KW-0812">Transmembrane</keyword>
<evidence type="ECO:0000259" key="2">
    <source>
        <dbReference type="Pfam" id="PF20152"/>
    </source>
</evidence>
<evidence type="ECO:0000256" key="1">
    <source>
        <dbReference type="SAM" id="Phobius"/>
    </source>
</evidence>
<dbReference type="Pfam" id="PF20152">
    <property type="entry name" value="DUF6534"/>
    <property type="match status" value="1"/>
</dbReference>
<feature type="domain" description="DUF6534" evidence="2">
    <location>
        <begin position="73"/>
        <end position="160"/>
    </location>
</feature>
<dbReference type="PANTHER" id="PTHR40465">
    <property type="entry name" value="CHROMOSOME 1, WHOLE GENOME SHOTGUN SEQUENCE"/>
    <property type="match status" value="1"/>
</dbReference>
<sequence length="234" mass="25709">MSSFTEVAVRLYFSYRVWIMSQRNWYITIFLVFLALAHFSVGVATWSISFQETAVQGHIAVLNGLGDTALVSAVVADWCISLSLIYFLKRSQSGMANTDSIINRIVFYTVNMGLITSCTDITVLVLSLWDPPQPNLYSISLFQIVGNLYANSLLASLNSRISLRQTPSANVALSDFSTFAARSGNATESTAAAETSTDISKSRTQTGQMISFSATSSGFGKRDLECRQWDENSL</sequence>
<evidence type="ECO:0000313" key="3">
    <source>
        <dbReference type="EMBL" id="KAF5319268.1"/>
    </source>
</evidence>
<feature type="transmembrane region" description="Helical" evidence="1">
    <location>
        <begin position="135"/>
        <end position="154"/>
    </location>
</feature>
<dbReference type="PANTHER" id="PTHR40465:SF1">
    <property type="entry name" value="DUF6534 DOMAIN-CONTAINING PROTEIN"/>
    <property type="match status" value="1"/>
</dbReference>
<protein>
    <recommendedName>
        <fullName evidence="2">DUF6534 domain-containing protein</fullName>
    </recommendedName>
</protein>
<proteinExistence type="predicted"/>
<dbReference type="Proteomes" id="UP000567179">
    <property type="component" value="Unassembled WGS sequence"/>
</dbReference>
<comment type="caution">
    <text evidence="3">The sequence shown here is derived from an EMBL/GenBank/DDBJ whole genome shotgun (WGS) entry which is preliminary data.</text>
</comment>
<name>A0A8H5BB99_9AGAR</name>
<feature type="transmembrane region" description="Helical" evidence="1">
    <location>
        <begin position="25"/>
        <end position="48"/>
    </location>
</feature>
<accession>A0A8H5BB99</accession>
<evidence type="ECO:0000313" key="4">
    <source>
        <dbReference type="Proteomes" id="UP000567179"/>
    </source>
</evidence>
<dbReference type="EMBL" id="JAACJJ010000029">
    <property type="protein sequence ID" value="KAF5319268.1"/>
    <property type="molecule type" value="Genomic_DNA"/>
</dbReference>
<feature type="transmembrane region" description="Helical" evidence="1">
    <location>
        <begin position="68"/>
        <end position="88"/>
    </location>
</feature>
<gene>
    <name evidence="3" type="ORF">D9619_008303</name>
</gene>
<dbReference type="AlphaFoldDB" id="A0A8H5BB99"/>
<organism evidence="3 4">
    <name type="scientific">Psilocybe cf. subviscida</name>
    <dbReference type="NCBI Taxonomy" id="2480587"/>
    <lineage>
        <taxon>Eukaryota</taxon>
        <taxon>Fungi</taxon>
        <taxon>Dikarya</taxon>
        <taxon>Basidiomycota</taxon>
        <taxon>Agaricomycotina</taxon>
        <taxon>Agaricomycetes</taxon>
        <taxon>Agaricomycetidae</taxon>
        <taxon>Agaricales</taxon>
        <taxon>Agaricineae</taxon>
        <taxon>Strophariaceae</taxon>
        <taxon>Psilocybe</taxon>
    </lineage>
</organism>
<keyword evidence="4" id="KW-1185">Reference proteome</keyword>
<keyword evidence="1" id="KW-1133">Transmembrane helix</keyword>
<reference evidence="3 4" key="1">
    <citation type="journal article" date="2020" name="ISME J.">
        <title>Uncovering the hidden diversity of litter-decomposition mechanisms in mushroom-forming fungi.</title>
        <authorList>
            <person name="Floudas D."/>
            <person name="Bentzer J."/>
            <person name="Ahren D."/>
            <person name="Johansson T."/>
            <person name="Persson P."/>
            <person name="Tunlid A."/>
        </authorList>
    </citation>
    <scope>NUCLEOTIDE SEQUENCE [LARGE SCALE GENOMIC DNA]</scope>
    <source>
        <strain evidence="3 4">CBS 101986</strain>
    </source>
</reference>
<feature type="transmembrane region" description="Helical" evidence="1">
    <location>
        <begin position="108"/>
        <end position="129"/>
    </location>
</feature>